<evidence type="ECO:0000256" key="1">
    <source>
        <dbReference type="PROSITE-ProRule" id="PRU00325"/>
    </source>
</evidence>
<keyword evidence="1" id="KW-0862">Zinc</keyword>
<proteinExistence type="predicted"/>
<evidence type="ECO:0000313" key="3">
    <source>
        <dbReference type="EMBL" id="SEF63844.1"/>
    </source>
</evidence>
<dbReference type="InterPro" id="IPR007527">
    <property type="entry name" value="Znf_SWIM"/>
</dbReference>
<dbReference type="Proteomes" id="UP000236752">
    <property type="component" value="Unassembled WGS sequence"/>
</dbReference>
<keyword evidence="1" id="KW-0863">Zinc-finger</keyword>
<gene>
    <name evidence="3" type="ORF">SAMN04488045_0670</name>
</gene>
<accession>A0A1H5TM47</accession>
<keyword evidence="4" id="KW-1185">Reference proteome</keyword>
<dbReference type="AlphaFoldDB" id="A0A1H5TM47"/>
<sequence length="644" mass="68014">MSLRALITSFDDDALVALANKGLLRRAQKAVPDAQVLHFDDDEAGVQTGGQTVTIPAGGPQTATCDCPATGVCSHILTAVLALRDSPEPTDAEPATPEAPTVSASDWLAGLTADQLRKFAGADFDGAAVLAATAHVDQRGGNAQASFPSPEATVTFVAGQDLKAALYKGPATRKRLVVAAGAIALRDLAGVARDAPLASPSAAPAPDSETMDAILRALEEAIGQIFHGSAVLAEERLLDLAISAKVQSAPRLMGQLMTLSTQAGWAEAGDVRFEGGRFLAALSRTYALARAIRLCPEDTDLLGQARRSYQPVADMTLMCLGLHGWTTPNGARGLTAYFLDQETGEHRSATVARGAGMDLAFTAYQAYSNPLWGTPAASRLSGTFLVLENPLCAEDGQISTGDKTRAKDIQPLRTSDVQNSPALIRRWSDLRADLRVRMGTGLRRAAAPVPSLILPHSISEPQFDDISQRYVWQATDTVGQTLDLTATPDDRPRLAKLHTQFPGAVALLVLTSVVGDDLIHEPVTLLLSSLGDVEAVDVKFRDLPAGSALARAKAGLLQGFQRLTGSSGTPLQTAFPAQVLSQLAEQCRHLQPDTLARLAAGAEARQLLVLADRLEGLKTHQAPEDILATAYLCQEAMMMLALAD</sequence>
<dbReference type="PROSITE" id="PS50966">
    <property type="entry name" value="ZF_SWIM"/>
    <property type="match status" value="1"/>
</dbReference>
<feature type="domain" description="SWIM-type" evidence="2">
    <location>
        <begin position="51"/>
        <end position="84"/>
    </location>
</feature>
<protein>
    <recommendedName>
        <fullName evidence="2">SWIM-type domain-containing protein</fullName>
    </recommendedName>
</protein>
<organism evidence="3 4">
    <name type="scientific">Thalassococcus halodurans</name>
    <dbReference type="NCBI Taxonomy" id="373675"/>
    <lineage>
        <taxon>Bacteria</taxon>
        <taxon>Pseudomonadati</taxon>
        <taxon>Pseudomonadota</taxon>
        <taxon>Alphaproteobacteria</taxon>
        <taxon>Rhodobacterales</taxon>
        <taxon>Roseobacteraceae</taxon>
        <taxon>Thalassococcus</taxon>
    </lineage>
</organism>
<evidence type="ECO:0000313" key="4">
    <source>
        <dbReference type="Proteomes" id="UP000236752"/>
    </source>
</evidence>
<reference evidence="3 4" key="1">
    <citation type="submission" date="2016-10" db="EMBL/GenBank/DDBJ databases">
        <authorList>
            <person name="de Groot N.N."/>
        </authorList>
    </citation>
    <scope>NUCLEOTIDE SEQUENCE [LARGE SCALE GENOMIC DNA]</scope>
    <source>
        <strain evidence="3 4">DSM 26915</strain>
    </source>
</reference>
<evidence type="ECO:0000259" key="2">
    <source>
        <dbReference type="PROSITE" id="PS50966"/>
    </source>
</evidence>
<dbReference type="EMBL" id="FNUZ01000001">
    <property type="protein sequence ID" value="SEF63844.1"/>
    <property type="molecule type" value="Genomic_DNA"/>
</dbReference>
<dbReference type="OrthoDB" id="242553at2"/>
<name>A0A1H5TM47_9RHOB</name>
<dbReference type="GO" id="GO:0008270">
    <property type="term" value="F:zinc ion binding"/>
    <property type="evidence" value="ECO:0007669"/>
    <property type="project" value="UniProtKB-KW"/>
</dbReference>
<keyword evidence="1" id="KW-0479">Metal-binding</keyword>
<dbReference type="RefSeq" id="WP_103909026.1">
    <property type="nucleotide sequence ID" value="NZ_FNUZ01000001.1"/>
</dbReference>